<evidence type="ECO:0000313" key="1">
    <source>
        <dbReference type="EMBL" id="KIL65117.1"/>
    </source>
</evidence>
<dbReference type="InParanoid" id="A0A0C2WTR1"/>
<proteinExistence type="predicted"/>
<organism evidence="1 2">
    <name type="scientific">Amanita muscaria (strain Koide BX008)</name>
    <dbReference type="NCBI Taxonomy" id="946122"/>
    <lineage>
        <taxon>Eukaryota</taxon>
        <taxon>Fungi</taxon>
        <taxon>Dikarya</taxon>
        <taxon>Basidiomycota</taxon>
        <taxon>Agaricomycotina</taxon>
        <taxon>Agaricomycetes</taxon>
        <taxon>Agaricomycetidae</taxon>
        <taxon>Agaricales</taxon>
        <taxon>Pluteineae</taxon>
        <taxon>Amanitaceae</taxon>
        <taxon>Amanita</taxon>
    </lineage>
</organism>
<reference evidence="1 2" key="1">
    <citation type="submission" date="2014-04" db="EMBL/GenBank/DDBJ databases">
        <title>Evolutionary Origins and Diversification of the Mycorrhizal Mutualists.</title>
        <authorList>
            <consortium name="DOE Joint Genome Institute"/>
            <consortium name="Mycorrhizal Genomics Consortium"/>
            <person name="Kohler A."/>
            <person name="Kuo A."/>
            <person name="Nagy L.G."/>
            <person name="Floudas D."/>
            <person name="Copeland A."/>
            <person name="Barry K.W."/>
            <person name="Cichocki N."/>
            <person name="Veneault-Fourrey C."/>
            <person name="LaButti K."/>
            <person name="Lindquist E.A."/>
            <person name="Lipzen A."/>
            <person name="Lundell T."/>
            <person name="Morin E."/>
            <person name="Murat C."/>
            <person name="Riley R."/>
            <person name="Ohm R."/>
            <person name="Sun H."/>
            <person name="Tunlid A."/>
            <person name="Henrissat B."/>
            <person name="Grigoriev I.V."/>
            <person name="Hibbett D.S."/>
            <person name="Martin F."/>
        </authorList>
    </citation>
    <scope>NUCLEOTIDE SEQUENCE [LARGE SCALE GENOMIC DNA]</scope>
    <source>
        <strain evidence="1 2">Koide BX008</strain>
    </source>
</reference>
<dbReference type="HOGENOM" id="CLU_2305343_0_0_1"/>
<accession>A0A0C2WTR1</accession>
<dbReference type="Proteomes" id="UP000054549">
    <property type="component" value="Unassembled WGS sequence"/>
</dbReference>
<dbReference type="AlphaFoldDB" id="A0A0C2WTR1"/>
<name>A0A0C2WTR1_AMAMK</name>
<protein>
    <submittedName>
        <fullName evidence="1">Uncharacterized protein</fullName>
    </submittedName>
</protein>
<keyword evidence="2" id="KW-1185">Reference proteome</keyword>
<evidence type="ECO:0000313" key="2">
    <source>
        <dbReference type="Proteomes" id="UP000054549"/>
    </source>
</evidence>
<gene>
    <name evidence="1" type="ORF">M378DRAFT_162368</name>
</gene>
<dbReference type="EMBL" id="KN818244">
    <property type="protein sequence ID" value="KIL65117.1"/>
    <property type="molecule type" value="Genomic_DNA"/>
</dbReference>
<sequence>MKSGEGSTNRKNRKKADVERKAVVVVRLHDFSLHFTTTFPVLFVRFPAFQATSVGCWYFFVHIRSLFDVLSSSAHVRQRGHEDATWWARWEDALCWKVWE</sequence>